<dbReference type="OrthoDB" id="5411773at2759"/>
<evidence type="ECO:0000256" key="1">
    <source>
        <dbReference type="ARBA" id="ARBA00004123"/>
    </source>
</evidence>
<evidence type="ECO:0000256" key="6">
    <source>
        <dbReference type="ARBA" id="ARBA00022853"/>
    </source>
</evidence>
<feature type="site" description="Histone H3K4me3 binding" evidence="8">
    <location>
        <position position="359"/>
    </location>
</feature>
<feature type="domain" description="PHD-type" evidence="13">
    <location>
        <begin position="342"/>
        <end position="393"/>
    </location>
</feature>
<feature type="binding site" evidence="9">
    <location>
        <position position="372"/>
    </location>
    <ligand>
        <name>Zn(2+)</name>
        <dbReference type="ChEBI" id="CHEBI:29105"/>
        <label>1</label>
    </ligand>
</feature>
<evidence type="ECO:0000313" key="14">
    <source>
        <dbReference type="EMBL" id="GLB35198.1"/>
    </source>
</evidence>
<dbReference type="GO" id="GO:0000785">
    <property type="term" value="C:chromatin"/>
    <property type="evidence" value="ECO:0007669"/>
    <property type="project" value="UniProtKB-ARBA"/>
</dbReference>
<comment type="caution">
    <text evidence="14">The sequence shown here is derived from an EMBL/GenBank/DDBJ whole genome shotgun (WGS) entry which is preliminary data.</text>
</comment>
<feature type="region of interest" description="Disordered" evidence="12">
    <location>
        <begin position="1"/>
        <end position="38"/>
    </location>
</feature>
<dbReference type="Gene3D" id="3.30.40.10">
    <property type="entry name" value="Zinc/RING finger domain, C3HC4 (zinc finger)"/>
    <property type="match status" value="1"/>
</dbReference>
<gene>
    <name evidence="14" type="primary">ING2</name>
    <name evidence="14" type="ORF">LshimejAT787_0207630</name>
</gene>
<dbReference type="Pfam" id="PF12998">
    <property type="entry name" value="ING"/>
    <property type="match status" value="2"/>
</dbReference>
<evidence type="ECO:0000256" key="5">
    <source>
        <dbReference type="ARBA" id="ARBA00022833"/>
    </source>
</evidence>
<feature type="binding site" evidence="9">
    <location>
        <position position="369"/>
    </location>
    <ligand>
        <name>Zn(2+)</name>
        <dbReference type="ChEBI" id="CHEBI:29105"/>
        <label>1</label>
    </ligand>
</feature>
<dbReference type="Proteomes" id="UP001063166">
    <property type="component" value="Unassembled WGS sequence"/>
</dbReference>
<feature type="site" description="Histone H3K4me3 binding" evidence="8">
    <location>
        <position position="344"/>
    </location>
</feature>
<keyword evidence="7 11" id="KW-0539">Nucleus</keyword>
<dbReference type="PROSITE" id="PS50016">
    <property type="entry name" value="ZF_PHD_2"/>
    <property type="match status" value="1"/>
</dbReference>
<dbReference type="InterPro" id="IPR011011">
    <property type="entry name" value="Znf_FYVE_PHD"/>
</dbReference>
<evidence type="ECO:0000256" key="8">
    <source>
        <dbReference type="PIRSR" id="PIRSR628651-50"/>
    </source>
</evidence>
<feature type="binding site" evidence="9">
    <location>
        <position position="387"/>
    </location>
    <ligand>
        <name>Zn(2+)</name>
        <dbReference type="ChEBI" id="CHEBI:29105"/>
        <label>2</label>
    </ligand>
</feature>
<feature type="binding site" evidence="9">
    <location>
        <position position="345"/>
    </location>
    <ligand>
        <name>Zn(2+)</name>
        <dbReference type="ChEBI" id="CHEBI:29105"/>
        <label>1</label>
    </ligand>
</feature>
<evidence type="ECO:0000313" key="15">
    <source>
        <dbReference type="Proteomes" id="UP001063166"/>
    </source>
</evidence>
<proteinExistence type="inferred from homology"/>
<dbReference type="SUPFAM" id="SSF57903">
    <property type="entry name" value="FYVE/PHD zinc finger"/>
    <property type="match status" value="1"/>
</dbReference>
<dbReference type="InterPro" id="IPR028651">
    <property type="entry name" value="ING_fam"/>
</dbReference>
<keyword evidence="6 11" id="KW-0156">Chromatin regulator</keyword>
<accession>A0A9P3UJ21</accession>
<organism evidence="14 15">
    <name type="scientific">Lyophyllum shimeji</name>
    <name type="common">Hon-shimeji</name>
    <name type="synonym">Tricholoma shimeji</name>
    <dbReference type="NCBI Taxonomy" id="47721"/>
    <lineage>
        <taxon>Eukaryota</taxon>
        <taxon>Fungi</taxon>
        <taxon>Dikarya</taxon>
        <taxon>Basidiomycota</taxon>
        <taxon>Agaricomycotina</taxon>
        <taxon>Agaricomycetes</taxon>
        <taxon>Agaricomycetidae</taxon>
        <taxon>Agaricales</taxon>
        <taxon>Tricholomatineae</taxon>
        <taxon>Lyophyllaceae</taxon>
        <taxon>Lyophyllum</taxon>
    </lineage>
</organism>
<dbReference type="InterPro" id="IPR019787">
    <property type="entry name" value="Znf_PHD-finger"/>
</dbReference>
<dbReference type="SMART" id="SM01408">
    <property type="entry name" value="ING"/>
    <property type="match status" value="1"/>
</dbReference>
<dbReference type="AlphaFoldDB" id="A0A9P3UJ21"/>
<sequence length="400" mass="43981">MPTAKQNAHSKLKRSRTDHSPEPDDSLQVASDHEVQVADDLEKEQNVWEGVRDEHFEAIEQVPLTLHRQCALVSELDQQVVDLKTKIPSLIMKYYEQRRNLSHRHVPLSAEANENRSTLSQDFALSEGPSKTSHSTVSTPTKTTRASPESAQPGATSPRFKNGTSTLPRIPTPAGAPLSPVNPGTTTRQLLSHIAWLVEKLPRLAEEKHNVAQAVYDTVDRHCRILQQAIKDQEASITLGARPGHLEPGNLSDLTVGRWVKPSRGTLSPIDGEDLVAGDQEDDMAQDLQEEIAPVPGPGKKGRGRPKGARLKSDEVQTQGAPPLTITLPAQAGATVSETPEETYCYCKQGSFGEMIACDNKKCPIEWYHVGCVGLQTTPEGMKTWYCPDCRPARRGPKRK</sequence>
<dbReference type="PROSITE" id="PS01359">
    <property type="entry name" value="ZF_PHD_1"/>
    <property type="match status" value="1"/>
</dbReference>
<dbReference type="InterPro" id="IPR013083">
    <property type="entry name" value="Znf_RING/FYVE/PHD"/>
</dbReference>
<name>A0A9P3UJ21_LYOSH</name>
<dbReference type="Gene3D" id="6.10.140.1740">
    <property type="match status" value="1"/>
</dbReference>
<dbReference type="GO" id="GO:0006325">
    <property type="term" value="P:chromatin organization"/>
    <property type="evidence" value="ECO:0007669"/>
    <property type="project" value="UniProtKB-KW"/>
</dbReference>
<feature type="binding site" evidence="9">
    <location>
        <position position="390"/>
    </location>
    <ligand>
        <name>Zn(2+)</name>
        <dbReference type="ChEBI" id="CHEBI:29105"/>
        <label>2</label>
    </ligand>
</feature>
<dbReference type="InterPro" id="IPR024610">
    <property type="entry name" value="ING_N_histone-binding"/>
</dbReference>
<evidence type="ECO:0000256" key="10">
    <source>
        <dbReference type="PROSITE-ProRule" id="PRU00146"/>
    </source>
</evidence>
<dbReference type="InterPro" id="IPR001965">
    <property type="entry name" value="Znf_PHD"/>
</dbReference>
<protein>
    <recommendedName>
        <fullName evidence="11">Chromatin modification-related protein</fullName>
    </recommendedName>
</protein>
<comment type="subunit">
    <text evidence="11">Component of an histone acetyltransferase complex. Interacts with H3K4me3 and to a lesser extent with H3K4me2.</text>
</comment>
<feature type="region of interest" description="Disordered" evidence="12">
    <location>
        <begin position="292"/>
        <end position="319"/>
    </location>
</feature>
<feature type="site" description="Histone H3K4me3 binding" evidence="8">
    <location>
        <position position="355"/>
    </location>
</feature>
<dbReference type="CDD" id="cd15505">
    <property type="entry name" value="PHD_ING"/>
    <property type="match status" value="1"/>
</dbReference>
<dbReference type="GO" id="GO:0008270">
    <property type="term" value="F:zinc ion binding"/>
    <property type="evidence" value="ECO:0007669"/>
    <property type="project" value="UniProtKB-KW"/>
</dbReference>
<keyword evidence="15" id="KW-1185">Reference proteome</keyword>
<feature type="binding site" evidence="9">
    <location>
        <position position="358"/>
    </location>
    <ligand>
        <name>Zn(2+)</name>
        <dbReference type="ChEBI" id="CHEBI:29105"/>
        <label>2</label>
    </ligand>
</feature>
<feature type="region of interest" description="Disordered" evidence="12">
    <location>
        <begin position="123"/>
        <end position="184"/>
    </location>
</feature>
<keyword evidence="5 9" id="KW-0862">Zinc</keyword>
<evidence type="ECO:0000256" key="3">
    <source>
        <dbReference type="ARBA" id="ARBA00022723"/>
    </source>
</evidence>
<comment type="function">
    <text evidence="11">Component of an histone acetyltransferase complex.</text>
</comment>
<reference evidence="14" key="1">
    <citation type="submission" date="2022-07" db="EMBL/GenBank/DDBJ databases">
        <title>The genome of Lyophyllum shimeji provides insight into the initial evolution of ectomycorrhizal fungal genome.</title>
        <authorList>
            <person name="Kobayashi Y."/>
            <person name="Shibata T."/>
            <person name="Hirakawa H."/>
            <person name="Shigenobu S."/>
            <person name="Nishiyama T."/>
            <person name="Yamada A."/>
            <person name="Hasebe M."/>
            <person name="Kawaguchi M."/>
        </authorList>
    </citation>
    <scope>NUCLEOTIDE SEQUENCE</scope>
    <source>
        <strain evidence="14">AT787</strain>
    </source>
</reference>
<evidence type="ECO:0000256" key="9">
    <source>
        <dbReference type="PIRSR" id="PIRSR628651-51"/>
    </source>
</evidence>
<feature type="compositionally biased region" description="Basic residues" evidence="12">
    <location>
        <begin position="300"/>
        <end position="310"/>
    </location>
</feature>
<keyword evidence="3 9" id="KW-0479">Metal-binding</keyword>
<comment type="domain">
    <text evidence="11">The PHD-type zinc finger mediates the binding to H3K4me3.</text>
</comment>
<keyword evidence="14" id="KW-0131">Cell cycle</keyword>
<dbReference type="EMBL" id="BRPK01000002">
    <property type="protein sequence ID" value="GLB35198.1"/>
    <property type="molecule type" value="Genomic_DNA"/>
</dbReference>
<feature type="binding site" evidence="9">
    <location>
        <position position="347"/>
    </location>
    <ligand>
        <name>Zn(2+)</name>
        <dbReference type="ChEBI" id="CHEBI:29105"/>
        <label>1</label>
    </ligand>
</feature>
<dbReference type="InterPro" id="IPR019786">
    <property type="entry name" value="Zinc_finger_PHD-type_CS"/>
</dbReference>
<keyword evidence="4 10" id="KW-0863">Zinc-finger</keyword>
<evidence type="ECO:0000256" key="12">
    <source>
        <dbReference type="SAM" id="MobiDB-lite"/>
    </source>
</evidence>
<dbReference type="GO" id="GO:0051301">
    <property type="term" value="P:cell division"/>
    <property type="evidence" value="ECO:0007669"/>
    <property type="project" value="UniProtKB-KW"/>
</dbReference>
<comment type="subcellular location">
    <subcellularLocation>
        <location evidence="1 11">Nucleus</location>
    </subcellularLocation>
</comment>
<keyword evidence="14" id="KW-0132">Cell division</keyword>
<dbReference type="PANTHER" id="PTHR10333:SF42">
    <property type="entry name" value="INHIBITOR OF GROWTH PROTEIN 5"/>
    <property type="match status" value="1"/>
</dbReference>
<feature type="site" description="Histone H3K4me3 binding" evidence="8">
    <location>
        <position position="367"/>
    </location>
</feature>
<evidence type="ECO:0000256" key="7">
    <source>
        <dbReference type="ARBA" id="ARBA00023242"/>
    </source>
</evidence>
<evidence type="ECO:0000259" key="13">
    <source>
        <dbReference type="PROSITE" id="PS50016"/>
    </source>
</evidence>
<evidence type="ECO:0000256" key="2">
    <source>
        <dbReference type="ARBA" id="ARBA00010210"/>
    </source>
</evidence>
<dbReference type="PANTHER" id="PTHR10333">
    <property type="entry name" value="INHIBITOR OF GROWTH PROTEIN"/>
    <property type="match status" value="1"/>
</dbReference>
<feature type="binding site" evidence="9">
    <location>
        <position position="363"/>
    </location>
    <ligand>
        <name>Zn(2+)</name>
        <dbReference type="ChEBI" id="CHEBI:29105"/>
        <label>2</label>
    </ligand>
</feature>
<dbReference type="GO" id="GO:0005634">
    <property type="term" value="C:nucleus"/>
    <property type="evidence" value="ECO:0007669"/>
    <property type="project" value="UniProtKB-SubCell"/>
</dbReference>
<evidence type="ECO:0000256" key="11">
    <source>
        <dbReference type="RuleBase" id="RU361213"/>
    </source>
</evidence>
<comment type="similarity">
    <text evidence="2 11">Belongs to the ING family.</text>
</comment>
<dbReference type="SMART" id="SM00249">
    <property type="entry name" value="PHD"/>
    <property type="match status" value="1"/>
</dbReference>
<evidence type="ECO:0000256" key="4">
    <source>
        <dbReference type="ARBA" id="ARBA00022771"/>
    </source>
</evidence>
<feature type="compositionally biased region" description="Polar residues" evidence="12">
    <location>
        <begin position="123"/>
        <end position="155"/>
    </location>
</feature>